<dbReference type="SUPFAM" id="SSF51269">
    <property type="entry name" value="AFP III-like domain"/>
    <property type="match status" value="1"/>
</dbReference>
<dbReference type="AlphaFoldDB" id="A0AA37WK88"/>
<name>A0AA37WK88_9ALTE</name>
<protein>
    <submittedName>
        <fullName evidence="2">Pseudaminic acid synthase</fullName>
    </submittedName>
</protein>
<dbReference type="Pfam" id="PF03102">
    <property type="entry name" value="NeuB"/>
    <property type="match status" value="1"/>
</dbReference>
<proteinExistence type="predicted"/>
<sequence length="364" mass="39010">MSKTLTPMIKPTRPAKPISIGHKLIGDGQAPFIIAELSGNHNQSLETALALVDEAAKAGADAIKLQTYTADTMTLNTKAKGFVIEDKNSLWCGENLYALYEKASTPYDWHTVIFERAKALGMLAFSSPFDASAVDFLERLNVPCYKVASFELTDVPLVRKVASTGKPMIMSTGMASLSEIELAVNTARSAGCEDIILLKCTSTYPAEATDTNLLTIPAIEATFGCAVGLSDHTKGIGVSVASVALGACVIEKHFVLDRSAGGVDADFSLEPQEFSLLSEECKRAFDALGQVHFGGTDNEQKSKQFRRSLYVSESITAGEMLTPNNVKVIRPGYGLAPKHYDSVMGKTAKSALSVGTPISWELID</sequence>
<dbReference type="SMART" id="SM00858">
    <property type="entry name" value="SAF"/>
    <property type="match status" value="1"/>
</dbReference>
<dbReference type="EMBL" id="BSOT01000005">
    <property type="protein sequence ID" value="GLR70775.1"/>
    <property type="molecule type" value="Genomic_DNA"/>
</dbReference>
<dbReference type="Gene3D" id="3.20.20.70">
    <property type="entry name" value="Aldolase class I"/>
    <property type="match status" value="1"/>
</dbReference>
<dbReference type="NCBIfam" id="TIGR03586">
    <property type="entry name" value="PseI"/>
    <property type="match status" value="1"/>
</dbReference>
<evidence type="ECO:0000313" key="2">
    <source>
        <dbReference type="EMBL" id="GLR70775.1"/>
    </source>
</evidence>
<reference evidence="2" key="2">
    <citation type="submission" date="2023-01" db="EMBL/GenBank/DDBJ databases">
        <title>Draft genome sequence of Agaribacter marinus strain NBRC 110023.</title>
        <authorList>
            <person name="Sun Q."/>
            <person name="Mori K."/>
        </authorList>
    </citation>
    <scope>NUCLEOTIDE SEQUENCE</scope>
    <source>
        <strain evidence="2">NBRC 110023</strain>
    </source>
</reference>
<reference evidence="2" key="1">
    <citation type="journal article" date="2014" name="Int. J. Syst. Evol. Microbiol.">
        <title>Complete genome sequence of Corynebacterium casei LMG S-19264T (=DSM 44701T), isolated from a smear-ripened cheese.</title>
        <authorList>
            <consortium name="US DOE Joint Genome Institute (JGI-PGF)"/>
            <person name="Walter F."/>
            <person name="Albersmeier A."/>
            <person name="Kalinowski J."/>
            <person name="Ruckert C."/>
        </authorList>
    </citation>
    <scope>NUCLEOTIDE SEQUENCE</scope>
    <source>
        <strain evidence="2">NBRC 110023</strain>
    </source>
</reference>
<dbReference type="GO" id="GO:0047444">
    <property type="term" value="F:N-acylneuraminate-9-phosphate synthase activity"/>
    <property type="evidence" value="ECO:0007669"/>
    <property type="project" value="TreeGrafter"/>
</dbReference>
<dbReference type="InterPro" id="IPR051690">
    <property type="entry name" value="PseI-like"/>
</dbReference>
<dbReference type="PANTHER" id="PTHR42966:SF2">
    <property type="entry name" value="PSEUDAMINIC ACID SYNTHASE"/>
    <property type="match status" value="1"/>
</dbReference>
<dbReference type="Gene3D" id="3.90.1210.10">
    <property type="entry name" value="Antifreeze-like/N-acetylneuraminic acid synthase C-terminal domain"/>
    <property type="match status" value="1"/>
</dbReference>
<dbReference type="CDD" id="cd11615">
    <property type="entry name" value="SAF_NeuB_like"/>
    <property type="match status" value="1"/>
</dbReference>
<dbReference type="InterPro" id="IPR013132">
    <property type="entry name" value="PseI/NeuA/B-like_N"/>
</dbReference>
<dbReference type="SUPFAM" id="SSF51569">
    <property type="entry name" value="Aldolase"/>
    <property type="match status" value="1"/>
</dbReference>
<accession>A0AA37WK88</accession>
<dbReference type="InterPro" id="IPR006190">
    <property type="entry name" value="SAF_AFP_Neu5Ac"/>
</dbReference>
<dbReference type="InterPro" id="IPR057736">
    <property type="entry name" value="SAF_PseI/NeuA/NeuB"/>
</dbReference>
<dbReference type="GO" id="GO:0016051">
    <property type="term" value="P:carbohydrate biosynthetic process"/>
    <property type="evidence" value="ECO:0007669"/>
    <property type="project" value="InterPro"/>
</dbReference>
<organism evidence="2 3">
    <name type="scientific">Agaribacter marinus</name>
    <dbReference type="NCBI Taxonomy" id="1431249"/>
    <lineage>
        <taxon>Bacteria</taxon>
        <taxon>Pseudomonadati</taxon>
        <taxon>Pseudomonadota</taxon>
        <taxon>Gammaproteobacteria</taxon>
        <taxon>Alteromonadales</taxon>
        <taxon>Alteromonadaceae</taxon>
        <taxon>Agaribacter</taxon>
    </lineage>
</organism>
<evidence type="ECO:0000313" key="3">
    <source>
        <dbReference type="Proteomes" id="UP001156601"/>
    </source>
</evidence>
<evidence type="ECO:0000259" key="1">
    <source>
        <dbReference type="PROSITE" id="PS50844"/>
    </source>
</evidence>
<dbReference type="PANTHER" id="PTHR42966">
    <property type="entry name" value="N-ACETYLNEURAMINATE SYNTHASE"/>
    <property type="match status" value="1"/>
</dbReference>
<feature type="domain" description="AFP-like" evidence="1">
    <location>
        <begin position="308"/>
        <end position="364"/>
    </location>
</feature>
<dbReference type="PROSITE" id="PS50844">
    <property type="entry name" value="AFP_LIKE"/>
    <property type="match status" value="1"/>
</dbReference>
<dbReference type="InterPro" id="IPR013974">
    <property type="entry name" value="SAF"/>
</dbReference>
<dbReference type="InterPro" id="IPR020030">
    <property type="entry name" value="Pseudaminic_synth_PseI"/>
</dbReference>
<dbReference type="Pfam" id="PF08666">
    <property type="entry name" value="SAF"/>
    <property type="match status" value="1"/>
</dbReference>
<dbReference type="InterPro" id="IPR036732">
    <property type="entry name" value="AFP_Neu5c_C_sf"/>
</dbReference>
<dbReference type="RefSeq" id="WP_284217054.1">
    <property type="nucleotide sequence ID" value="NZ_BSOT01000005.1"/>
</dbReference>
<keyword evidence="3" id="KW-1185">Reference proteome</keyword>
<dbReference type="Proteomes" id="UP001156601">
    <property type="component" value="Unassembled WGS sequence"/>
</dbReference>
<comment type="caution">
    <text evidence="2">The sequence shown here is derived from an EMBL/GenBank/DDBJ whole genome shotgun (WGS) entry which is preliminary data.</text>
</comment>
<dbReference type="InterPro" id="IPR013785">
    <property type="entry name" value="Aldolase_TIM"/>
</dbReference>
<gene>
    <name evidence="2" type="ORF">GCM10007852_16830</name>
</gene>